<evidence type="ECO:0000313" key="3">
    <source>
        <dbReference type="EnsemblPlants" id="OBART06G14890.1"/>
    </source>
</evidence>
<proteinExistence type="predicted"/>
<evidence type="ECO:0000256" key="2">
    <source>
        <dbReference type="ARBA" id="ARBA00023002"/>
    </source>
</evidence>
<dbReference type="PaxDb" id="65489-OBART06G14890.1"/>
<dbReference type="Gene3D" id="3.90.180.10">
    <property type="entry name" value="Medium-chain alcohol dehydrogenases, catalytic domain"/>
    <property type="match status" value="1"/>
</dbReference>
<dbReference type="GO" id="GO:0070402">
    <property type="term" value="F:NADPH binding"/>
    <property type="evidence" value="ECO:0007669"/>
    <property type="project" value="TreeGrafter"/>
</dbReference>
<accession>A0A0D3GGN0</accession>
<dbReference type="GO" id="GO:0016651">
    <property type="term" value="F:oxidoreductase activity, acting on NAD(P)H"/>
    <property type="evidence" value="ECO:0007669"/>
    <property type="project" value="TreeGrafter"/>
</dbReference>
<evidence type="ECO:0000256" key="1">
    <source>
        <dbReference type="ARBA" id="ARBA00022857"/>
    </source>
</evidence>
<dbReference type="Gramene" id="OBART06G14890.1">
    <property type="protein sequence ID" value="OBART06G14890.1"/>
    <property type="gene ID" value="OBART06G14890"/>
</dbReference>
<keyword evidence="4" id="KW-1185">Reference proteome</keyword>
<dbReference type="EnsemblPlants" id="OBART06G14890.1">
    <property type="protein sequence ID" value="OBART06G14890.1"/>
    <property type="gene ID" value="OBART06G14890"/>
</dbReference>
<evidence type="ECO:0000313" key="4">
    <source>
        <dbReference type="Proteomes" id="UP000026960"/>
    </source>
</evidence>
<dbReference type="PANTHER" id="PTHR48106">
    <property type="entry name" value="QUINONE OXIDOREDUCTASE PIG3-RELATED"/>
    <property type="match status" value="1"/>
</dbReference>
<name>A0A0D3GGN0_9ORYZ</name>
<dbReference type="InterPro" id="IPR036291">
    <property type="entry name" value="NAD(P)-bd_dom_sf"/>
</dbReference>
<dbReference type="SUPFAM" id="SSF51735">
    <property type="entry name" value="NAD(P)-binding Rossmann-fold domains"/>
    <property type="match status" value="1"/>
</dbReference>
<keyword evidence="2" id="KW-0560">Oxidoreductase</keyword>
<dbReference type="eggNOG" id="KOG1198">
    <property type="taxonomic scope" value="Eukaryota"/>
</dbReference>
<dbReference type="Proteomes" id="UP000026960">
    <property type="component" value="Chromosome 6"/>
</dbReference>
<dbReference type="STRING" id="65489.A0A0D3GGN0"/>
<protein>
    <recommendedName>
        <fullName evidence="5">Alcohol dehydrogenase-like C-terminal domain-containing protein</fullName>
    </recommendedName>
</protein>
<dbReference type="HOGENOM" id="CLU_2018723_0_0_1"/>
<dbReference type="AlphaFoldDB" id="A0A0D3GGN0"/>
<organism evidence="3">
    <name type="scientific">Oryza barthii</name>
    <dbReference type="NCBI Taxonomy" id="65489"/>
    <lineage>
        <taxon>Eukaryota</taxon>
        <taxon>Viridiplantae</taxon>
        <taxon>Streptophyta</taxon>
        <taxon>Embryophyta</taxon>
        <taxon>Tracheophyta</taxon>
        <taxon>Spermatophyta</taxon>
        <taxon>Magnoliopsida</taxon>
        <taxon>Liliopsida</taxon>
        <taxon>Poales</taxon>
        <taxon>Poaceae</taxon>
        <taxon>BOP clade</taxon>
        <taxon>Oryzoideae</taxon>
        <taxon>Oryzeae</taxon>
        <taxon>Oryzinae</taxon>
        <taxon>Oryza</taxon>
    </lineage>
</organism>
<sequence length="123" mass="12833">MGHSLPYLSFSPLPQVCALLSGGKYAEKVVGLAGQLLSVPEGVSLTDAAGLPEVACTIWSTAWRIILIHCGSSGIGTFAIQIAKQLGIKVFVTVGTRMDSMEEVAFSNVGQLQESTHCALGPT</sequence>
<reference evidence="3" key="2">
    <citation type="submission" date="2015-03" db="UniProtKB">
        <authorList>
            <consortium name="EnsemblPlants"/>
        </authorList>
    </citation>
    <scope>IDENTIFICATION</scope>
</reference>
<evidence type="ECO:0008006" key="5">
    <source>
        <dbReference type="Google" id="ProtNLM"/>
    </source>
</evidence>
<reference evidence="3" key="1">
    <citation type="journal article" date="2009" name="Rice">
        <title>De Novo Next Generation Sequencing of Plant Genomes.</title>
        <authorList>
            <person name="Rounsley S."/>
            <person name="Marri P.R."/>
            <person name="Yu Y."/>
            <person name="He R."/>
            <person name="Sisneros N."/>
            <person name="Goicoechea J.L."/>
            <person name="Lee S.J."/>
            <person name="Angelova A."/>
            <person name="Kudrna D."/>
            <person name="Luo M."/>
            <person name="Affourtit J."/>
            <person name="Desany B."/>
            <person name="Knight J."/>
            <person name="Niazi F."/>
            <person name="Egholm M."/>
            <person name="Wing R.A."/>
        </authorList>
    </citation>
    <scope>NUCLEOTIDE SEQUENCE [LARGE SCALE GENOMIC DNA]</scope>
    <source>
        <strain evidence="3">cv. IRGC 105608</strain>
    </source>
</reference>
<dbReference type="PANTHER" id="PTHR48106:SF8">
    <property type="entry name" value="OS02G0805600 PROTEIN"/>
    <property type="match status" value="1"/>
</dbReference>
<keyword evidence="1" id="KW-0521">NADP</keyword>